<gene>
    <name evidence="1" type="ORF">ASZ90_009433</name>
</gene>
<sequence length="347" mass="39186">MISKGNVTSSSNASRISSVSDCEIPFCWFDENGGEIGDIKNLYCSESALLWASLTVGAPSRAVLIRNIKNAPAFALHKWFAIRSVLDFRNNSINPRRIFSALDPSEKQVLSYWTGMIFAKLVAEQVLGAPWMAHARLLQTEGLLQVNPSKTKSLPDLVGNSARGESKAEWHIIEAKGLQKNPSANQRQHYKDQISVIETISGVYPATRNYCITKIRSPFSVELHDPEDISEKSIKIHVTPLDLLKFYYKPFLALFGDNEDEDDIIQTDHFMFKKLICDPIHKERCCVGIAREVFDQVKEWEIEEKAGSGEENMPLKNIDVLKLIKDELFKYGDTYLGSDGIFVQLLR</sequence>
<proteinExistence type="predicted"/>
<name>A0A0W8FIV7_9ZZZZ</name>
<organism evidence="1">
    <name type="scientific">hydrocarbon metagenome</name>
    <dbReference type="NCBI Taxonomy" id="938273"/>
    <lineage>
        <taxon>unclassified sequences</taxon>
        <taxon>metagenomes</taxon>
        <taxon>ecological metagenomes</taxon>
    </lineage>
</organism>
<comment type="caution">
    <text evidence="1">The sequence shown here is derived from an EMBL/GenBank/DDBJ whole genome shotgun (WGS) entry which is preliminary data.</text>
</comment>
<accession>A0A0W8FIV7</accession>
<reference evidence="1" key="1">
    <citation type="journal article" date="2015" name="Proc. Natl. Acad. Sci. U.S.A.">
        <title>Networks of energetic and metabolic interactions define dynamics in microbial communities.</title>
        <authorList>
            <person name="Embree M."/>
            <person name="Liu J.K."/>
            <person name="Al-Bassam M.M."/>
            <person name="Zengler K."/>
        </authorList>
    </citation>
    <scope>NUCLEOTIDE SEQUENCE</scope>
</reference>
<dbReference type="AlphaFoldDB" id="A0A0W8FIV7"/>
<evidence type="ECO:0000313" key="1">
    <source>
        <dbReference type="EMBL" id="KUG20824.1"/>
    </source>
</evidence>
<protein>
    <submittedName>
        <fullName evidence="1">Uncharacterized protein</fullName>
    </submittedName>
</protein>
<dbReference type="EMBL" id="LNQE01001137">
    <property type="protein sequence ID" value="KUG20824.1"/>
    <property type="molecule type" value="Genomic_DNA"/>
</dbReference>